<reference evidence="1" key="2">
    <citation type="submission" date="2005-07" db="EMBL/GenBank/DDBJ databases">
        <title>Annotation of the Saccharomyces cerevisiae RM11-1a Genome.</title>
        <authorList>
            <consortium name="The Broad Institute Genome Sequencing Platform"/>
            <person name="Birren B."/>
            <person name="Lander E."/>
            <person name="Galagan J."/>
            <person name="Nusbaum C."/>
            <person name="Devon K."/>
            <person name="Cuomo C."/>
            <person name="Jaffe D."/>
            <person name="Butler J."/>
            <person name="Alvarez P."/>
            <person name="Gnerre S."/>
            <person name="Grabherr M."/>
            <person name="Kleber M."/>
            <person name="Mauceli E."/>
            <person name="Brockman W."/>
            <person name="MacCallum I.A."/>
            <person name="Rounsley S."/>
            <person name="Young S."/>
            <person name="LaButti K."/>
            <person name="Pushparaj V."/>
            <person name="DeCaprio D."/>
            <person name="Crawford M."/>
            <person name="Koehrsen M."/>
            <person name="Engels R."/>
            <person name="Montgomery P."/>
            <person name="Pearson M."/>
            <person name="Howarth C."/>
            <person name="Larson L."/>
            <person name="Luoma S."/>
            <person name="White J."/>
            <person name="O'Leary S."/>
            <person name="Kodira C."/>
            <person name="Zeng Q."/>
            <person name="Yandava C."/>
            <person name="Alvarado L."/>
            <person name="Pratt S."/>
            <person name="Kruglyak L."/>
        </authorList>
    </citation>
    <scope>NUCLEOTIDE SEQUENCE</scope>
    <source>
        <strain evidence="1">RM11-1a</strain>
    </source>
</reference>
<dbReference type="HOGENOM" id="CLU_3377355_0_0_1"/>
<organism evidence="1 2">
    <name type="scientific">Saccharomyces cerevisiae (strain RM11-1a)</name>
    <name type="common">Baker's yeast</name>
    <dbReference type="NCBI Taxonomy" id="285006"/>
    <lineage>
        <taxon>Eukaryota</taxon>
        <taxon>Fungi</taxon>
        <taxon>Dikarya</taxon>
        <taxon>Ascomycota</taxon>
        <taxon>Saccharomycotina</taxon>
        <taxon>Saccharomycetes</taxon>
        <taxon>Saccharomycetales</taxon>
        <taxon>Saccharomycetaceae</taxon>
        <taxon>Saccharomyces</taxon>
    </lineage>
</organism>
<accession>B3LMW4</accession>
<proteinExistence type="predicted"/>
<evidence type="ECO:0000313" key="1">
    <source>
        <dbReference type="EMBL" id="EDV11917.1"/>
    </source>
</evidence>
<dbReference type="AlphaFoldDB" id="B3LMW4"/>
<keyword evidence="2" id="KW-1185">Reference proteome</keyword>
<name>B3LMW4_YEAS1</name>
<sequence length="34" mass="3925">MWVVLSKEKILLKKAYYAKTILFSALVLRGVRGE</sequence>
<dbReference type="Proteomes" id="UP000008335">
    <property type="component" value="Unassembled WGS sequence"/>
</dbReference>
<protein>
    <submittedName>
        <fullName evidence="1">Uncharacterized protein</fullName>
    </submittedName>
</protein>
<dbReference type="EMBL" id="CH408048">
    <property type="protein sequence ID" value="EDV11917.1"/>
    <property type="molecule type" value="Genomic_DNA"/>
</dbReference>
<reference evidence="1" key="1">
    <citation type="submission" date="2005-03" db="EMBL/GenBank/DDBJ databases">
        <authorList>
            <person name="Giovannoni S.J."/>
            <person name="Cho J.-C."/>
            <person name="Ferriera S."/>
            <person name="Johnson J."/>
            <person name="Kravitz S."/>
            <person name="Halpern A."/>
            <person name="Remington K."/>
            <person name="Beeson K."/>
            <person name="Tran B."/>
            <person name="Rogers Y.-H."/>
            <person name="Friedman R."/>
            <person name="Venter J.C."/>
        </authorList>
    </citation>
    <scope>NUCLEOTIDE SEQUENCE</scope>
    <source>
        <strain evidence="1">RM11-1a</strain>
    </source>
</reference>
<evidence type="ECO:0000313" key="2">
    <source>
        <dbReference type="Proteomes" id="UP000008335"/>
    </source>
</evidence>
<gene>
    <name evidence="1" type="ORF">SCRG_02773</name>
</gene>